<evidence type="ECO:0000313" key="8">
    <source>
        <dbReference type="Proteomes" id="UP001138768"/>
    </source>
</evidence>
<feature type="compositionally biased region" description="Low complexity" evidence="6">
    <location>
        <begin position="235"/>
        <end position="252"/>
    </location>
</feature>
<feature type="transmembrane region" description="Helical" evidence="5">
    <location>
        <begin position="80"/>
        <end position="100"/>
    </location>
</feature>
<comment type="caution">
    <text evidence="7">The sequence shown here is derived from an EMBL/GenBank/DDBJ whole genome shotgun (WGS) entry which is preliminary data.</text>
</comment>
<keyword evidence="5" id="KW-0997">Cell inner membrane</keyword>
<dbReference type="EMBL" id="NRRY01000032">
    <property type="protein sequence ID" value="MBK1620130.1"/>
    <property type="molecule type" value="Genomic_DNA"/>
</dbReference>
<feature type="compositionally biased region" description="Acidic residues" evidence="6">
    <location>
        <begin position="218"/>
        <end position="234"/>
    </location>
</feature>
<organism evidence="7 8">
    <name type="scientific">Lamprobacter modestohalophilus</name>
    <dbReference type="NCBI Taxonomy" id="1064514"/>
    <lineage>
        <taxon>Bacteria</taxon>
        <taxon>Pseudomonadati</taxon>
        <taxon>Pseudomonadota</taxon>
        <taxon>Gammaproteobacteria</taxon>
        <taxon>Chromatiales</taxon>
        <taxon>Chromatiaceae</taxon>
        <taxon>Lamprobacter</taxon>
    </lineage>
</organism>
<evidence type="ECO:0000256" key="1">
    <source>
        <dbReference type="ARBA" id="ARBA00022475"/>
    </source>
</evidence>
<proteinExistence type="inferred from homology"/>
<dbReference type="PANTHER" id="PTHR36917:SF1">
    <property type="entry name" value="INNER MEMBRANE-SPANNING PROTEIN YCIB"/>
    <property type="match status" value="1"/>
</dbReference>
<dbReference type="InterPro" id="IPR006008">
    <property type="entry name" value="YciB"/>
</dbReference>
<dbReference type="GO" id="GO:0005886">
    <property type="term" value="C:plasma membrane"/>
    <property type="evidence" value="ECO:0007669"/>
    <property type="project" value="UniProtKB-SubCell"/>
</dbReference>
<keyword evidence="1 5" id="KW-1003">Cell membrane</keyword>
<dbReference type="AlphaFoldDB" id="A0A9X1B534"/>
<dbReference type="RefSeq" id="WP_200246647.1">
    <property type="nucleotide sequence ID" value="NZ_NRRY01000032.1"/>
</dbReference>
<sequence>MKLLIDFFPIILFFIAYKLYGLYAATITAIIAALAQVAWLRWRHGRFEKMPLITLGLIVVFGGLTLLLRDPIFVMWKPTIVNWLLAGAFLGGSLIGKRPLVERMMGHAVSVPAPIWRRLNGAWILFFLVSGLANLFMVYIGSGFYAAEQALIAATGITAIDLSACADQFIGAQQALCETAHESEAVWVNFKLFGMMGMTILFIIGQAVYLARYIQDSEPSDSEPSDSDPSESEPSDSGPAPTPSPATSGDIR</sequence>
<name>A0A9X1B534_9GAMM</name>
<comment type="function">
    <text evidence="5">Plays a role in cell envelope biogenesis, maintenance of cell envelope integrity and membrane homeostasis.</text>
</comment>
<keyword evidence="3 5" id="KW-1133">Transmembrane helix</keyword>
<reference evidence="7 8" key="1">
    <citation type="journal article" date="2020" name="Microorganisms">
        <title>Osmotic Adaptation and Compatible Solute Biosynthesis of Phototrophic Bacteria as Revealed from Genome Analyses.</title>
        <authorList>
            <person name="Imhoff J.F."/>
            <person name="Rahn T."/>
            <person name="Kunzel S."/>
            <person name="Keller A."/>
            <person name="Neulinger S.C."/>
        </authorList>
    </citation>
    <scope>NUCLEOTIDE SEQUENCE [LARGE SCALE GENOMIC DNA]</scope>
    <source>
        <strain evidence="7 8">DSM 25653</strain>
    </source>
</reference>
<comment type="similarity">
    <text evidence="5">Belongs to the YciB family.</text>
</comment>
<evidence type="ECO:0000313" key="7">
    <source>
        <dbReference type="EMBL" id="MBK1620130.1"/>
    </source>
</evidence>
<dbReference type="Pfam" id="PF04279">
    <property type="entry name" value="IspA"/>
    <property type="match status" value="2"/>
</dbReference>
<keyword evidence="4 5" id="KW-0472">Membrane</keyword>
<evidence type="ECO:0000256" key="3">
    <source>
        <dbReference type="ARBA" id="ARBA00022989"/>
    </source>
</evidence>
<evidence type="ECO:0000256" key="4">
    <source>
        <dbReference type="ARBA" id="ARBA00023136"/>
    </source>
</evidence>
<gene>
    <name evidence="5" type="primary">yciB</name>
    <name evidence="7" type="ORF">CKO42_17110</name>
</gene>
<evidence type="ECO:0000256" key="5">
    <source>
        <dbReference type="HAMAP-Rule" id="MF_00189"/>
    </source>
</evidence>
<keyword evidence="2 5" id="KW-0812">Transmembrane</keyword>
<comment type="subcellular location">
    <subcellularLocation>
        <location evidence="5">Cell inner membrane</location>
        <topology evidence="5">Multi-pass membrane protein</topology>
    </subcellularLocation>
</comment>
<feature type="region of interest" description="Disordered" evidence="6">
    <location>
        <begin position="217"/>
        <end position="252"/>
    </location>
</feature>
<dbReference type="HAMAP" id="MF_00189">
    <property type="entry name" value="YciB"/>
    <property type="match status" value="1"/>
</dbReference>
<feature type="transmembrane region" description="Helical" evidence="5">
    <location>
        <begin position="52"/>
        <end position="68"/>
    </location>
</feature>
<feature type="transmembrane region" description="Helical" evidence="5">
    <location>
        <begin position="20"/>
        <end position="40"/>
    </location>
</feature>
<dbReference type="PANTHER" id="PTHR36917">
    <property type="entry name" value="INTRACELLULAR SEPTATION PROTEIN A-RELATED"/>
    <property type="match status" value="1"/>
</dbReference>
<feature type="transmembrane region" description="Helical" evidence="5">
    <location>
        <begin position="192"/>
        <end position="211"/>
    </location>
</feature>
<protein>
    <recommendedName>
        <fullName evidence="5">Inner membrane-spanning protein YciB</fullName>
    </recommendedName>
</protein>
<dbReference type="Proteomes" id="UP001138768">
    <property type="component" value="Unassembled WGS sequence"/>
</dbReference>
<evidence type="ECO:0000256" key="2">
    <source>
        <dbReference type="ARBA" id="ARBA00022692"/>
    </source>
</evidence>
<accession>A0A9X1B534</accession>
<keyword evidence="8" id="KW-1185">Reference proteome</keyword>
<feature type="transmembrane region" description="Helical" evidence="5">
    <location>
        <begin position="121"/>
        <end position="141"/>
    </location>
</feature>
<evidence type="ECO:0000256" key="6">
    <source>
        <dbReference type="SAM" id="MobiDB-lite"/>
    </source>
</evidence>